<organism evidence="1 2">
    <name type="scientific">Ziziphus jujuba var. spinosa</name>
    <dbReference type="NCBI Taxonomy" id="714518"/>
    <lineage>
        <taxon>Eukaryota</taxon>
        <taxon>Viridiplantae</taxon>
        <taxon>Streptophyta</taxon>
        <taxon>Embryophyta</taxon>
        <taxon>Tracheophyta</taxon>
        <taxon>Spermatophyta</taxon>
        <taxon>Magnoliopsida</taxon>
        <taxon>eudicotyledons</taxon>
        <taxon>Gunneridae</taxon>
        <taxon>Pentapetalae</taxon>
        <taxon>rosids</taxon>
        <taxon>fabids</taxon>
        <taxon>Rosales</taxon>
        <taxon>Rhamnaceae</taxon>
        <taxon>Paliureae</taxon>
        <taxon>Ziziphus</taxon>
    </lineage>
</organism>
<evidence type="ECO:0000313" key="2">
    <source>
        <dbReference type="Proteomes" id="UP000813462"/>
    </source>
</evidence>
<dbReference type="AlphaFoldDB" id="A0A978W3D2"/>
<protein>
    <submittedName>
        <fullName evidence="1">Uncharacterized protein</fullName>
    </submittedName>
</protein>
<gene>
    <name evidence="1" type="ORF">FEM48_Zijuj01G0203700</name>
</gene>
<reference evidence="1" key="1">
    <citation type="journal article" date="2021" name="Front. Plant Sci.">
        <title>Chromosome-Scale Genome Assembly for Chinese Sour Jujube and Insights Into Its Genome Evolution and Domestication Signature.</title>
        <authorList>
            <person name="Shen L.-Y."/>
            <person name="Luo H."/>
            <person name="Wang X.-L."/>
            <person name="Wang X.-M."/>
            <person name="Qiu X.-J."/>
            <person name="Liu H."/>
            <person name="Zhou S.-S."/>
            <person name="Jia K.-H."/>
            <person name="Nie S."/>
            <person name="Bao Y.-T."/>
            <person name="Zhang R.-G."/>
            <person name="Yun Q.-Z."/>
            <person name="Chai Y.-H."/>
            <person name="Lu J.-Y."/>
            <person name="Li Y."/>
            <person name="Zhao S.-W."/>
            <person name="Mao J.-F."/>
            <person name="Jia S.-G."/>
            <person name="Mao Y.-M."/>
        </authorList>
    </citation>
    <scope>NUCLEOTIDE SEQUENCE</scope>
    <source>
        <strain evidence="1">AT0</strain>
        <tissue evidence="1">Leaf</tissue>
    </source>
</reference>
<accession>A0A978W3D2</accession>
<dbReference type="EMBL" id="JAEACU010000001">
    <property type="protein sequence ID" value="KAH7546466.1"/>
    <property type="molecule type" value="Genomic_DNA"/>
</dbReference>
<dbReference type="Proteomes" id="UP000813462">
    <property type="component" value="Unassembled WGS sequence"/>
</dbReference>
<evidence type="ECO:0000313" key="1">
    <source>
        <dbReference type="EMBL" id="KAH7546466.1"/>
    </source>
</evidence>
<sequence>MRTALQELRTSMKGPNDTGNTIIEQLQFRTYLVKMHNLIRNMALQVATVNPGCVIEAGVGLEEVPSEEPCEGFLDEQQDII</sequence>
<proteinExistence type="predicted"/>
<name>A0A978W3D2_ZIZJJ</name>
<comment type="caution">
    <text evidence="1">The sequence shown here is derived from an EMBL/GenBank/DDBJ whole genome shotgun (WGS) entry which is preliminary data.</text>
</comment>